<sequence>MNITFTAGARLCAHEGEVVLPDEDRILFIRGPKRPHLGRTVDVSIHESLWFAPGDSKYIPIRTSEPDLRSMDVWVSRGDRWATLVVFSTKRVPVAALEVNISRRPVQVLSHTKVATLTDRNRLPLWTNLVRPASYQYDEREFLLYENTRSRALRRHYVVHDSGHGNSPDLGLHLTARTLSVQAHAVRVEERLLIYQQLLDNCLWGFVRLPPEEERLVDTEVLEFLEISPEDSGAPVSQGTEPRGGGGLQDQH</sequence>
<feature type="compositionally biased region" description="Gly residues" evidence="1">
    <location>
        <begin position="242"/>
        <end position="252"/>
    </location>
</feature>
<evidence type="ECO:0000313" key="3">
    <source>
        <dbReference type="Proteomes" id="UP000198211"/>
    </source>
</evidence>
<comment type="caution">
    <text evidence="2">The sequence shown here is derived from an EMBL/GenBank/DDBJ whole genome shotgun (WGS) entry which is preliminary data.</text>
</comment>
<dbReference type="EMBL" id="NBNE01007481">
    <property type="protein sequence ID" value="OWZ00602.1"/>
    <property type="molecule type" value="Genomic_DNA"/>
</dbReference>
<gene>
    <name evidence="2" type="ORF">PHMEG_00028168</name>
</gene>
<accession>A0A225V5M4</accession>
<organism evidence="2 3">
    <name type="scientific">Phytophthora megakarya</name>
    <dbReference type="NCBI Taxonomy" id="4795"/>
    <lineage>
        <taxon>Eukaryota</taxon>
        <taxon>Sar</taxon>
        <taxon>Stramenopiles</taxon>
        <taxon>Oomycota</taxon>
        <taxon>Peronosporomycetes</taxon>
        <taxon>Peronosporales</taxon>
        <taxon>Peronosporaceae</taxon>
        <taxon>Phytophthora</taxon>
    </lineage>
</organism>
<keyword evidence="3" id="KW-1185">Reference proteome</keyword>
<feature type="region of interest" description="Disordered" evidence="1">
    <location>
        <begin position="228"/>
        <end position="252"/>
    </location>
</feature>
<evidence type="ECO:0008006" key="4">
    <source>
        <dbReference type="Google" id="ProtNLM"/>
    </source>
</evidence>
<dbReference type="STRING" id="4795.A0A225V5M4"/>
<dbReference type="Proteomes" id="UP000198211">
    <property type="component" value="Unassembled WGS sequence"/>
</dbReference>
<protein>
    <recommendedName>
        <fullName evidence="4">Reverse transcriptase</fullName>
    </recommendedName>
</protein>
<evidence type="ECO:0000313" key="2">
    <source>
        <dbReference type="EMBL" id="OWZ00602.1"/>
    </source>
</evidence>
<proteinExistence type="predicted"/>
<reference evidence="3" key="1">
    <citation type="submission" date="2017-03" db="EMBL/GenBank/DDBJ databases">
        <title>Phytopthora megakarya and P. palmivora, two closely related causual agents of cacao black pod achieved similar genome size and gene model numbers by different mechanisms.</title>
        <authorList>
            <person name="Ali S."/>
            <person name="Shao J."/>
            <person name="Larry D.J."/>
            <person name="Kronmiller B."/>
            <person name="Shen D."/>
            <person name="Strem M.D."/>
            <person name="Melnick R.L."/>
            <person name="Guiltinan M.J."/>
            <person name="Tyler B.M."/>
            <person name="Meinhardt L.W."/>
            <person name="Bailey B.A."/>
        </authorList>
    </citation>
    <scope>NUCLEOTIDE SEQUENCE [LARGE SCALE GENOMIC DNA]</scope>
    <source>
        <strain evidence="3">zdho120</strain>
    </source>
</reference>
<evidence type="ECO:0000256" key="1">
    <source>
        <dbReference type="SAM" id="MobiDB-lite"/>
    </source>
</evidence>
<name>A0A225V5M4_9STRA</name>
<dbReference type="OrthoDB" id="128412at2759"/>
<dbReference type="AlphaFoldDB" id="A0A225V5M4"/>